<evidence type="ECO:0000313" key="1">
    <source>
        <dbReference type="EMBL" id="MBY9073291.1"/>
    </source>
</evidence>
<name>A0ABS7RE41_9ACTN</name>
<dbReference type="EMBL" id="JAIEZQ010000001">
    <property type="protein sequence ID" value="MBY9073291.1"/>
    <property type="molecule type" value="Genomic_DNA"/>
</dbReference>
<dbReference type="PROSITE" id="PS51257">
    <property type="entry name" value="PROKAR_LIPOPROTEIN"/>
    <property type="match status" value="1"/>
</dbReference>
<evidence type="ECO:0000313" key="2">
    <source>
        <dbReference type="Proteomes" id="UP000754710"/>
    </source>
</evidence>
<gene>
    <name evidence="1" type="ORF">K1X13_00515</name>
</gene>
<dbReference type="Proteomes" id="UP000754710">
    <property type="component" value="Unassembled WGS sequence"/>
</dbReference>
<sequence length="247" mass="25388">MRKTTRTPALILAAVVLTGCGTQTGSGSGSEATSDLPEDAVLFGECRADDPALEGGDVVAEADVDGDGAMNEVAHVATGTGGPCAGALFTTFAGTPSATPLLESGLERLDVVQLQDTERQLLLVRGTPHPRGGFDLTLYGGENEKLGPVLANGRPLPGFVATDGTMPPAGASCTADGGIETVTSVAHEPPGIILAWDLTTTTYELDGNTATQVKVTEREAVADPTLRREQPDLYDPEAYFADCVTGS</sequence>
<comment type="caution">
    <text evidence="1">The sequence shown here is derived from an EMBL/GenBank/DDBJ whole genome shotgun (WGS) entry which is preliminary data.</text>
</comment>
<accession>A0ABS7RE41</accession>
<organism evidence="1 2">
    <name type="scientific">Nocardioides jiangsuensis</name>
    <dbReference type="NCBI Taxonomy" id="2866161"/>
    <lineage>
        <taxon>Bacteria</taxon>
        <taxon>Bacillati</taxon>
        <taxon>Actinomycetota</taxon>
        <taxon>Actinomycetes</taxon>
        <taxon>Propionibacteriales</taxon>
        <taxon>Nocardioidaceae</taxon>
        <taxon>Nocardioides</taxon>
    </lineage>
</organism>
<keyword evidence="2" id="KW-1185">Reference proteome</keyword>
<protein>
    <recommendedName>
        <fullName evidence="3">Lipoprotein</fullName>
    </recommendedName>
</protein>
<evidence type="ECO:0008006" key="3">
    <source>
        <dbReference type="Google" id="ProtNLM"/>
    </source>
</evidence>
<dbReference type="RefSeq" id="WP_221023106.1">
    <property type="nucleotide sequence ID" value="NZ_JAIEZQ010000001.1"/>
</dbReference>
<proteinExistence type="predicted"/>
<reference evidence="1 2" key="1">
    <citation type="submission" date="2021-08" db="EMBL/GenBank/DDBJ databases">
        <title>Nocardioides bacterium WL0053 sp. nov., isolated from the sediment.</title>
        <authorList>
            <person name="Wang L."/>
            <person name="Zhang D."/>
            <person name="Zhang A."/>
        </authorList>
    </citation>
    <scope>NUCLEOTIDE SEQUENCE [LARGE SCALE GENOMIC DNA]</scope>
    <source>
        <strain evidence="1 2">WL0053</strain>
    </source>
</reference>